<dbReference type="SUPFAM" id="SSF51905">
    <property type="entry name" value="FAD/NAD(P)-binding domain"/>
    <property type="match status" value="1"/>
</dbReference>
<dbReference type="PANTHER" id="PTHR42877">
    <property type="entry name" value="L-ORNITHINE N(5)-MONOOXYGENASE-RELATED"/>
    <property type="match status" value="1"/>
</dbReference>
<evidence type="ECO:0000313" key="2">
    <source>
        <dbReference type="EMBL" id="QLY28045.1"/>
    </source>
</evidence>
<keyword evidence="3" id="KW-1185">Reference proteome</keyword>
<organism evidence="2 3">
    <name type="scientific">Nocardia huaxiensis</name>
    <dbReference type="NCBI Taxonomy" id="2755382"/>
    <lineage>
        <taxon>Bacteria</taxon>
        <taxon>Bacillati</taxon>
        <taxon>Actinomycetota</taxon>
        <taxon>Actinomycetes</taxon>
        <taxon>Mycobacteriales</taxon>
        <taxon>Nocardiaceae</taxon>
        <taxon>Nocardia</taxon>
    </lineage>
</organism>
<dbReference type="PRINTS" id="PR00368">
    <property type="entry name" value="FADPNR"/>
</dbReference>
<protein>
    <submittedName>
        <fullName evidence="2">NAD(P)/FAD-dependent oxidoreductase</fullName>
    </submittedName>
</protein>
<feature type="region of interest" description="Disordered" evidence="1">
    <location>
        <begin position="20"/>
        <end position="45"/>
    </location>
</feature>
<gene>
    <name evidence="2" type="ORF">H0264_21845</name>
</gene>
<accession>A0A7D6ZKV3</accession>
<dbReference type="PRINTS" id="PR00411">
    <property type="entry name" value="PNDRDTASEI"/>
</dbReference>
<dbReference type="PANTHER" id="PTHR42877:SF4">
    <property type="entry name" value="FAD_NAD(P)-BINDING DOMAIN-CONTAINING PROTEIN-RELATED"/>
    <property type="match status" value="1"/>
</dbReference>
<name>A0A7D6ZKV3_9NOCA</name>
<dbReference type="AlphaFoldDB" id="A0A7D6ZKV3"/>
<dbReference type="Pfam" id="PF13738">
    <property type="entry name" value="Pyr_redox_3"/>
    <property type="match status" value="1"/>
</dbReference>
<evidence type="ECO:0000313" key="3">
    <source>
        <dbReference type="Proteomes" id="UP000515512"/>
    </source>
</evidence>
<reference evidence="2 3" key="1">
    <citation type="submission" date="2020-07" db="EMBL/GenBank/DDBJ databases">
        <authorList>
            <person name="Zhuang K."/>
            <person name="Ran Y."/>
        </authorList>
    </citation>
    <scope>NUCLEOTIDE SEQUENCE [LARGE SCALE GENOMIC DNA]</scope>
    <source>
        <strain evidence="2 3">WCH-YHL-001</strain>
    </source>
</reference>
<proteinExistence type="predicted"/>
<dbReference type="KEGG" id="nhu:H0264_21845"/>
<sequence>MPDLPSEQVLLSPRLSILSQTDGRRRPPTPTRSGAAVTRSHTTTTKRIHPDHEVAIIGAGPGGIAAGVKLAAAGIDDFVILERDTDFGGSWHENTYPGLSVDIPWPAYQFSFDRRTDWERFFPYGPEVKHYHTDVARKYGLYPHARFGVNVQREEFDDANHLWRLHTSTGQVITARHVISAVGAFVRPKADAIPGVETYTGKLQRPTAWDHDYDLTGKRVAVIGTGASAVQIIPAIADRVGAMTVFQRTPVWSMPKPDFRTPRALKALLGVPGVLPLIHQAILVVVDMAGRFLVSTPPNLVKPFLRAFDKTIIKAYGRYVRLLVKDPVAAAALTPDFGPITKRPTANTYYLTTFNRTNVDLVTDSIETVTATGIRTRDGVERDFDAIVLATGYDVFSDPETYVTGTIVGRNGFDLGEFYRAEGLQAYQGVTVAGLPNRFMLVGPYCWTGSGWHDFVEMSADHAVRAITECRRRGATLLEIRKDVADEYHRTIHRNSEILRYYLADLNGGTNTYYRNSQGDTTYLRPSGFFEASRGLRQFPLDDYRYEQLAAVPAAKAGSNGKAAAAAEVTA</sequence>
<dbReference type="InterPro" id="IPR051209">
    <property type="entry name" value="FAD-bind_Monooxygenase_sf"/>
</dbReference>
<dbReference type="Proteomes" id="UP000515512">
    <property type="component" value="Chromosome"/>
</dbReference>
<dbReference type="Gene3D" id="3.50.50.60">
    <property type="entry name" value="FAD/NAD(P)-binding domain"/>
    <property type="match status" value="2"/>
</dbReference>
<dbReference type="InterPro" id="IPR036188">
    <property type="entry name" value="FAD/NAD-bd_sf"/>
</dbReference>
<dbReference type="EMBL" id="CP059399">
    <property type="protein sequence ID" value="QLY28045.1"/>
    <property type="molecule type" value="Genomic_DNA"/>
</dbReference>
<evidence type="ECO:0000256" key="1">
    <source>
        <dbReference type="SAM" id="MobiDB-lite"/>
    </source>
</evidence>